<dbReference type="STRING" id="1129793.GPLA_2658"/>
<evidence type="ECO:0000313" key="2">
    <source>
        <dbReference type="EMBL" id="GAC33556.1"/>
    </source>
</evidence>
<dbReference type="RefSeq" id="WP_007105334.1">
    <property type="nucleotide sequence ID" value="NZ_BAER01000064.1"/>
</dbReference>
<dbReference type="Pfam" id="PF14238">
    <property type="entry name" value="DUF4340"/>
    <property type="match status" value="1"/>
</dbReference>
<dbReference type="InterPro" id="IPR025641">
    <property type="entry name" value="DUF4340"/>
</dbReference>
<dbReference type="EMBL" id="BAER01000064">
    <property type="protein sequence ID" value="GAC33556.1"/>
    <property type="molecule type" value="Genomic_DNA"/>
</dbReference>
<evidence type="ECO:0000313" key="3">
    <source>
        <dbReference type="Proteomes" id="UP000006322"/>
    </source>
</evidence>
<accession>K6ZBR4</accession>
<keyword evidence="3" id="KW-1185">Reference proteome</keyword>
<dbReference type="AlphaFoldDB" id="K6ZBR4"/>
<dbReference type="OrthoDB" id="6384455at2"/>
<feature type="domain" description="DUF4340" evidence="1">
    <location>
        <begin position="83"/>
        <end position="249"/>
    </location>
</feature>
<gene>
    <name evidence="2" type="ORF">GPLA_2658</name>
</gene>
<proteinExistence type="predicted"/>
<sequence>MNRSFVVLAVLAVLACGAGYWLLQQDDSPQDISQAALPTLDQKATEVDRITLRNAGGILLNARRDNDRWQTEVYLDDGTQVGQFPVDREKLATLVQALAQARLVESKTQKDSNYHHLGLQDISVSDSLATLITLGNKEQSWQVLVGNHASVGNNSYLRIPKQAQAWLSDRPINLPMTNSEWLQQPILPFDETDFSSIARVDGDPWQIYRASVNESFMLINKPPAQELKYAGVLDAVALNLAGIHFEQLLPLTSVDWESVIPMVMLDVTTAYGHTFRVEIAKQQDSAFLRITSASPTDYWADWIYQIPKFNGEQLNKNINDFLLGEAQKEAKQPIRSYPIDEGESPN</sequence>
<evidence type="ECO:0000259" key="1">
    <source>
        <dbReference type="Pfam" id="PF14238"/>
    </source>
</evidence>
<protein>
    <recommendedName>
        <fullName evidence="1">DUF4340 domain-containing protein</fullName>
    </recommendedName>
</protein>
<reference evidence="3" key="1">
    <citation type="journal article" date="2014" name="Environ. Microbiol.">
        <title>Comparative genomics of the marine bacterial genus Glaciecola reveals the high degree of genomic diversity and genomic characteristic for cold adaptation.</title>
        <authorList>
            <person name="Qin Q.L."/>
            <person name="Xie B.B."/>
            <person name="Yu Y."/>
            <person name="Shu Y.L."/>
            <person name="Rong J.C."/>
            <person name="Zhang Y.J."/>
            <person name="Zhao D.L."/>
            <person name="Chen X.L."/>
            <person name="Zhang X.Y."/>
            <person name="Chen B."/>
            <person name="Zhou B.C."/>
            <person name="Zhang Y.Z."/>
        </authorList>
    </citation>
    <scope>NUCLEOTIDE SEQUENCE [LARGE SCALE GENOMIC DNA]</scope>
    <source>
        <strain evidence="3">LMG 21857</strain>
    </source>
</reference>
<dbReference type="PROSITE" id="PS51257">
    <property type="entry name" value="PROKAR_LIPOPROTEIN"/>
    <property type="match status" value="1"/>
</dbReference>
<name>K6ZBR4_9ALTE</name>
<comment type="caution">
    <text evidence="2">The sequence shown here is derived from an EMBL/GenBank/DDBJ whole genome shotgun (WGS) entry which is preliminary data.</text>
</comment>
<dbReference type="Proteomes" id="UP000006322">
    <property type="component" value="Unassembled WGS sequence"/>
</dbReference>
<organism evidence="2 3">
    <name type="scientific">Paraglaciecola polaris LMG 21857</name>
    <dbReference type="NCBI Taxonomy" id="1129793"/>
    <lineage>
        <taxon>Bacteria</taxon>
        <taxon>Pseudomonadati</taxon>
        <taxon>Pseudomonadota</taxon>
        <taxon>Gammaproteobacteria</taxon>
        <taxon>Alteromonadales</taxon>
        <taxon>Alteromonadaceae</taxon>
        <taxon>Paraglaciecola</taxon>
    </lineage>
</organism>